<sequence>MGTNSKSSHASYAIAPSDTAEAVETSGAGAPPDEQQLSDELVTAKTDLMVAMDNLETIAAGGEEGAAGYPDLPEDPAERYEIFAEQIKDAKEAIETMKAEGASEEEIQAQLDALRAQSLEYLNSLSPEELQQIAAAKGFEHPALVGLSGKGQHPLVHWLDPYYDDAIPSKQKIQAKALQRYDQLLAGQPLGGMTLAELHELEGTPLSSTGPAGTWSATFEQIEAAQEAWKKAADEVAYSKGILDSEKLQDLLQAEKQILTAHCPDIDNLEEIQAKCKIWTGDPLEHAKISTSTVLPLVQDAIAAGDMSLADAQHLKPREIVDLLRTGTAEAEKEALKAKSQARQDQLAALDKALDVHSAAKPDLESPLALPDLAGNPEAAAQVAEWATSTGELHKLQTDAQGWIHGVLQPASDISMGNPGLLTSHTVAPKALTTEFNAWAKEQKLGDLRDVAEQMGMPDADKAARAHVTSFIASSFNPALDKEEINAKVAAAAAKKKAGTPVGGDNGLASDEAVKALQSKLITSGSAPSSAPASSAPSSAPSQAGGLTKEAKEAAALSMGASPEQAKKLAEAPTPAPAAGSVPRAPVKPAPPGSFNAKVQALVANLQQVKATTQDVPARIDADVVGSWSFGPGKAANLGGTYAKSLHDAPDGSSWLFKADKDGGAIAHAESAASHALSLGGLPSVPVYVKNVEGKSGSVQPMLKDTHHFAAEPKNWSQSEVDAIVRSHVGAWLVGDHDGHQANVLRTASGGLVRCDLGQAFKHYGQDQLALGYAPSGGGSYDPVHQKLYQAALSGGLGDGIKVNPAVAHPIIKNFEAIPDSQWRSMLHSTAHEGVKAGVHWVPTMRKAAAKQHGIPSAKVSSEQIAEAFLDHAVQRKQSLRESFTNFFVKELNMPTAASLKHGAK</sequence>
<feature type="compositionally biased region" description="Polar residues" evidence="1">
    <location>
        <begin position="1"/>
        <end position="10"/>
    </location>
</feature>
<keyword evidence="3" id="KW-1185">Reference proteome</keyword>
<dbReference type="OrthoDB" id="2110325at2"/>
<comment type="caution">
    <text evidence="2">The sequence shown here is derived from an EMBL/GenBank/DDBJ whole genome shotgun (WGS) entry which is preliminary data.</text>
</comment>
<feature type="region of interest" description="Disordered" evidence="1">
    <location>
        <begin position="524"/>
        <end position="593"/>
    </location>
</feature>
<reference evidence="2 3" key="1">
    <citation type="submission" date="2019-07" db="EMBL/GenBank/DDBJ databases">
        <title>New species of Amycolatopsis and Streptomyces.</title>
        <authorList>
            <person name="Duangmal K."/>
            <person name="Teo W.F.A."/>
            <person name="Lipun K."/>
        </authorList>
    </citation>
    <scope>NUCLEOTIDE SEQUENCE [LARGE SCALE GENOMIC DNA]</scope>
    <source>
        <strain evidence="2 3">NBRC 106415</strain>
    </source>
</reference>
<evidence type="ECO:0000313" key="3">
    <source>
        <dbReference type="Proteomes" id="UP000400924"/>
    </source>
</evidence>
<feature type="region of interest" description="Disordered" evidence="1">
    <location>
        <begin position="1"/>
        <end position="38"/>
    </location>
</feature>
<proteinExistence type="predicted"/>
<dbReference type="AlphaFoldDB" id="A0A5N8XCK5"/>
<gene>
    <name evidence="2" type="ORF">FNH08_08365</name>
</gene>
<evidence type="ECO:0000313" key="2">
    <source>
        <dbReference type="EMBL" id="MPY57189.1"/>
    </source>
</evidence>
<accession>A0A5N8XCK5</accession>
<feature type="compositionally biased region" description="Low complexity" evidence="1">
    <location>
        <begin position="524"/>
        <end position="546"/>
    </location>
</feature>
<dbReference type="Proteomes" id="UP000400924">
    <property type="component" value="Unassembled WGS sequence"/>
</dbReference>
<dbReference type="RefSeq" id="WP_152770759.1">
    <property type="nucleotide sequence ID" value="NZ_VJZC01000036.1"/>
</dbReference>
<name>A0A5N8XCK5_9ACTN</name>
<evidence type="ECO:0000256" key="1">
    <source>
        <dbReference type="SAM" id="MobiDB-lite"/>
    </source>
</evidence>
<dbReference type="EMBL" id="VJZC01000036">
    <property type="protein sequence ID" value="MPY57189.1"/>
    <property type="molecule type" value="Genomic_DNA"/>
</dbReference>
<organism evidence="2 3">
    <name type="scientific">Streptomyces spongiae</name>
    <dbReference type="NCBI Taxonomy" id="565072"/>
    <lineage>
        <taxon>Bacteria</taxon>
        <taxon>Bacillati</taxon>
        <taxon>Actinomycetota</taxon>
        <taxon>Actinomycetes</taxon>
        <taxon>Kitasatosporales</taxon>
        <taxon>Streptomycetaceae</taxon>
        <taxon>Streptomyces</taxon>
    </lineage>
</organism>
<protein>
    <submittedName>
        <fullName evidence="2">Uncharacterized protein</fullName>
    </submittedName>
</protein>